<feature type="region of interest" description="Disordered" evidence="8">
    <location>
        <begin position="655"/>
        <end position="689"/>
    </location>
</feature>
<keyword evidence="7" id="KW-0539">Nucleus</keyword>
<comment type="subcellular location">
    <subcellularLocation>
        <location evidence="1">Nucleus speckle</location>
    </subcellularLocation>
</comment>
<keyword evidence="5" id="KW-0010">Activator</keyword>
<feature type="compositionally biased region" description="Gly residues" evidence="8">
    <location>
        <begin position="418"/>
        <end position="443"/>
    </location>
</feature>
<keyword evidence="4" id="KW-0805">Transcription regulation</keyword>
<comment type="similarity">
    <text evidence="2">Belongs to the mastermind family.</text>
</comment>
<dbReference type="InterPro" id="IPR046370">
    <property type="entry name" value="MAML_N_sf"/>
</dbReference>
<evidence type="ECO:0000256" key="1">
    <source>
        <dbReference type="ARBA" id="ARBA00004324"/>
    </source>
</evidence>
<evidence type="ECO:0000313" key="10">
    <source>
        <dbReference type="Proteomes" id="UP000504632"/>
    </source>
</evidence>
<dbReference type="InterPro" id="IPR048455">
    <property type="entry name" value="MAML1_3_TAD2"/>
</dbReference>
<evidence type="ECO:0000256" key="4">
    <source>
        <dbReference type="ARBA" id="ARBA00023015"/>
    </source>
</evidence>
<evidence type="ECO:0000313" key="11">
    <source>
        <dbReference type="RefSeq" id="XP_030644179.1"/>
    </source>
</evidence>
<dbReference type="SMART" id="SM01275">
    <property type="entry name" value="MamL-1"/>
    <property type="match status" value="1"/>
</dbReference>
<dbReference type="InParanoid" id="A0A6J2WIK4"/>
<feature type="region of interest" description="Disordered" evidence="8">
    <location>
        <begin position="132"/>
        <end position="225"/>
    </location>
</feature>
<accession>A0A6J2WIK4</accession>
<dbReference type="Gene3D" id="6.10.250.970">
    <property type="match status" value="1"/>
</dbReference>
<feature type="region of interest" description="Disordered" evidence="8">
    <location>
        <begin position="1072"/>
        <end position="1097"/>
    </location>
</feature>
<feature type="compositionally biased region" description="Low complexity" evidence="8">
    <location>
        <begin position="192"/>
        <end position="202"/>
    </location>
</feature>
<gene>
    <name evidence="11" type="primary">maml3</name>
</gene>
<reference evidence="11" key="2">
    <citation type="submission" date="2025-08" db="UniProtKB">
        <authorList>
            <consortium name="RefSeq"/>
        </authorList>
    </citation>
    <scope>IDENTIFICATION</scope>
</reference>
<keyword evidence="6" id="KW-0804">Transcription</keyword>
<dbReference type="Pfam" id="PF09596">
    <property type="entry name" value="MamL-1"/>
    <property type="match status" value="1"/>
</dbReference>
<dbReference type="InterPro" id="IPR019082">
    <property type="entry name" value="Mastermind-like_N"/>
</dbReference>
<dbReference type="AlphaFoldDB" id="A0A6J2WIK4"/>
<dbReference type="RefSeq" id="XP_030644179.1">
    <property type="nucleotide sequence ID" value="XM_030788319.1"/>
</dbReference>
<evidence type="ECO:0000256" key="6">
    <source>
        <dbReference type="ARBA" id="ARBA00023163"/>
    </source>
</evidence>
<dbReference type="GO" id="GO:0007221">
    <property type="term" value="P:positive regulation of transcription of Notch receptor target"/>
    <property type="evidence" value="ECO:0007669"/>
    <property type="project" value="InterPro"/>
</dbReference>
<keyword evidence="10" id="KW-1185">Reference proteome</keyword>
<evidence type="ECO:0000256" key="3">
    <source>
        <dbReference type="ARBA" id="ARBA00022976"/>
    </source>
</evidence>
<keyword evidence="3" id="KW-0914">Notch signaling pathway</keyword>
<evidence type="ECO:0000256" key="5">
    <source>
        <dbReference type="ARBA" id="ARBA00023159"/>
    </source>
</evidence>
<dbReference type="Pfam" id="PF20801">
    <property type="entry name" value="MAML1_3_TAD2"/>
    <property type="match status" value="1"/>
</dbReference>
<proteinExistence type="inferred from homology"/>
<dbReference type="Proteomes" id="UP000504632">
    <property type="component" value="Chromosome 11"/>
</dbReference>
<feature type="compositionally biased region" description="Pro residues" evidence="8">
    <location>
        <begin position="325"/>
        <end position="340"/>
    </location>
</feature>
<dbReference type="PANTHER" id="PTHR15692">
    <property type="entry name" value="MASTERMIND-LIKE"/>
    <property type="match status" value="1"/>
</dbReference>
<feature type="region of interest" description="Disordered" evidence="8">
    <location>
        <begin position="842"/>
        <end position="877"/>
    </location>
</feature>
<evidence type="ECO:0000256" key="7">
    <source>
        <dbReference type="ARBA" id="ARBA00023242"/>
    </source>
</evidence>
<dbReference type="CTD" id="55534"/>
<dbReference type="OrthoDB" id="5982619at2759"/>
<evidence type="ECO:0000259" key="9">
    <source>
        <dbReference type="SMART" id="SM01275"/>
    </source>
</evidence>
<dbReference type="PANTHER" id="PTHR15692:SF8">
    <property type="entry name" value="MASTERMIND-LIKE PROTEIN 3"/>
    <property type="match status" value="1"/>
</dbReference>
<feature type="compositionally biased region" description="Polar residues" evidence="8">
    <location>
        <begin position="851"/>
        <end position="861"/>
    </location>
</feature>
<feature type="compositionally biased region" description="Polar residues" evidence="8">
    <location>
        <begin position="365"/>
        <end position="378"/>
    </location>
</feature>
<dbReference type="GO" id="GO:0003713">
    <property type="term" value="F:transcription coactivator activity"/>
    <property type="evidence" value="ECO:0007669"/>
    <property type="project" value="InterPro"/>
</dbReference>
<feature type="compositionally biased region" description="Low complexity" evidence="8">
    <location>
        <begin position="461"/>
        <end position="472"/>
    </location>
</feature>
<dbReference type="GO" id="GO:0016607">
    <property type="term" value="C:nuclear speck"/>
    <property type="evidence" value="ECO:0007669"/>
    <property type="project" value="UniProtKB-SubCell"/>
</dbReference>
<dbReference type="InterPro" id="IPR046369">
    <property type="entry name" value="MAML1-3"/>
</dbReference>
<feature type="compositionally biased region" description="Gly residues" evidence="8">
    <location>
        <begin position="667"/>
        <end position="688"/>
    </location>
</feature>
<protein>
    <submittedName>
        <fullName evidence="11">Mastermind-like protein 3</fullName>
    </submittedName>
</protein>
<evidence type="ECO:0000256" key="2">
    <source>
        <dbReference type="ARBA" id="ARBA00008081"/>
    </source>
</evidence>
<feature type="region of interest" description="Disordered" evidence="8">
    <location>
        <begin position="89"/>
        <end position="117"/>
    </location>
</feature>
<sequence length="1097" mass="116354">MGDFASPNAANGGSICINNSNMNTGINASNTTVNSVSIPKHSTVVERLRQRIEGCRRHHVNCENRYQQAQAEQLEIERRETVNLYQRSLEQRAKKSANKQQSKQQDTDSAATTEQRNNTLIALQETVKRKLDSARSPLNGDQNGICEGSYSPTTKRIRKEGNTGLDSLGTLPNNVPPISPLHQMDVKPTLPATGNNNNNNNGTGNGNAGSNHITGRQEDLGKNGGLPDIKLNGSLDLDDGFGLLKDLKQEPLDDGGGIESSETSLSNQNKLFSDINLNDQEWQELIDELVNTVPEDDMHDLFNEDFEEKKEAAEFSRPTAQTPLPQEPPPASAAPNPPVPQTGQIPMGSPQVRPSSSGPPFATAANGTPPQQPLQQSPAVAMASGSPANCVARSPQTPTQAQTQAPRPGNGFMMNPGPGVGQGGSTPVGSGGPAQTAGGGGGSVPVQVPLPTTDLSHAEQLKQMAAQQQQRAKLIHQKHPQQSQAASWSPAGPPTSPYGGPFNPDKPNSPMMYPQSFNAPNSMVANMGGANQKPGMNNYLPQNHMNMLSQQQQQQQQNMAAQNVLNKQLSYSNTKPLSHFSAVEHMGQRMTPPMANQAKNPMMPYMQGAGQGGGPPPAQGPMPGQTAHLMSQKMGQSLPYSAMQTHSQEQGVVGISRQPGGVQNPHGGPGGVAPGGPNGSGAGPGGYLGNQQQAAMMKQMMAMEQEKRAQLHMMEQHKAQLLREQRQQHILAEQLQQQQQQHLPRQMGQPQRNPYPLQQVNQFQGTPQEIAARNQALQSMRNARLLQQQQQQQQQQSQGILQMAPVQNSAGMGQAEMGAYGAQAGSQTGMYPGMNPGMGQILQQQQQQQQHPNQSGMTLGQRQAGPPGPGMVAGATGGGYGQGMLMNPALSQQTMKGGGVNAPAQTMAKAQAQRLQSMMGSGGQGWPPQQQQNMQAMAGRTTNDMVAFNSNPAYGMQAGQNTRMPKQHFAQGMGGQNMVDPRAMNPAGLAGSMMSHMAGQPRTNQPRGMVMPGMNQGVANMAAFGQGPAQGMAGAGGGGGAYVPGGQPQGYQRTSNQDLAYGYGSQTGAGGGVSFGMSDGTELDSTDGWMEEFFPGQ</sequence>
<feature type="compositionally biased region" description="Polar residues" evidence="8">
    <location>
        <begin position="107"/>
        <end position="117"/>
    </location>
</feature>
<name>A0A6J2WIK4_CHACN</name>
<organism evidence="10 11">
    <name type="scientific">Chanos chanos</name>
    <name type="common">Milkfish</name>
    <name type="synonym">Mugil chanos</name>
    <dbReference type="NCBI Taxonomy" id="29144"/>
    <lineage>
        <taxon>Eukaryota</taxon>
        <taxon>Metazoa</taxon>
        <taxon>Chordata</taxon>
        <taxon>Craniata</taxon>
        <taxon>Vertebrata</taxon>
        <taxon>Euteleostomi</taxon>
        <taxon>Actinopterygii</taxon>
        <taxon>Neopterygii</taxon>
        <taxon>Teleostei</taxon>
        <taxon>Ostariophysi</taxon>
        <taxon>Gonorynchiformes</taxon>
        <taxon>Chanidae</taxon>
        <taxon>Chanos</taxon>
    </lineage>
</organism>
<feature type="region of interest" description="Disordered" evidence="8">
    <location>
        <begin position="308"/>
        <end position="505"/>
    </location>
</feature>
<feature type="domain" description="Neurogenic mastermind-like N-terminal" evidence="9">
    <location>
        <begin position="39"/>
        <end position="98"/>
    </location>
</feature>
<reference evidence="10" key="1">
    <citation type="submission" date="2024-06" db="UniProtKB">
        <authorList>
            <consortium name="RefSeq"/>
        </authorList>
    </citation>
    <scope>NUCLEOTIDE SEQUENCE [LARGE SCALE GENOMIC DNA]</scope>
</reference>
<dbReference type="GeneID" id="115824215"/>
<evidence type="ECO:0000256" key="8">
    <source>
        <dbReference type="SAM" id="MobiDB-lite"/>
    </source>
</evidence>
<feature type="compositionally biased region" description="Low complexity" evidence="8">
    <location>
        <begin position="395"/>
        <end position="417"/>
    </location>
</feature>